<dbReference type="AlphaFoldDB" id="A0A317VP27"/>
<keyword evidence="3" id="KW-1185">Reference proteome</keyword>
<dbReference type="VEuPathDB" id="FungiDB:BO70DRAFT_95040"/>
<proteinExistence type="predicted"/>
<gene>
    <name evidence="2" type="ORF">BO70DRAFT_95040</name>
</gene>
<protein>
    <submittedName>
        <fullName evidence="2">Uncharacterized protein</fullName>
    </submittedName>
</protein>
<feature type="region of interest" description="Disordered" evidence="1">
    <location>
        <begin position="85"/>
        <end position="161"/>
    </location>
</feature>
<sequence length="161" mass="16940">MVDDADGRDPSLLSFLFFFPPHWPPPFLPSIHSGTAPGEEGMSPADCPFPASTGRVTSWNLSGAAPLPPLIYPVDMSVCLSACRPQQFPPPQASGPPPEPDQANRHPPPAESDSSRAPLFKHPGSGGSVIPHPPSLGCLFRNEGSRSIPSMRVGRGAGCRA</sequence>
<reference evidence="2 3" key="1">
    <citation type="submission" date="2016-12" db="EMBL/GenBank/DDBJ databases">
        <title>The genomes of Aspergillus section Nigri reveals drivers in fungal speciation.</title>
        <authorList>
            <consortium name="DOE Joint Genome Institute"/>
            <person name="Vesth T.C."/>
            <person name="Nybo J."/>
            <person name="Theobald S."/>
            <person name="Brandl J."/>
            <person name="Frisvad J.C."/>
            <person name="Nielsen K.F."/>
            <person name="Lyhne E.K."/>
            <person name="Kogle M.E."/>
            <person name="Kuo A."/>
            <person name="Riley R."/>
            <person name="Clum A."/>
            <person name="Nolan M."/>
            <person name="Lipzen A."/>
            <person name="Salamov A."/>
            <person name="Henrissat B."/>
            <person name="Wiebenga A."/>
            <person name="De Vries R.P."/>
            <person name="Grigoriev I.V."/>
            <person name="Mortensen U.H."/>
            <person name="Andersen M.R."/>
            <person name="Baker S.E."/>
        </authorList>
    </citation>
    <scope>NUCLEOTIDE SEQUENCE [LARGE SCALE GENOMIC DNA]</scope>
    <source>
        <strain evidence="2 3">CBS 117.55</strain>
    </source>
</reference>
<feature type="compositionally biased region" description="Pro residues" evidence="1">
    <location>
        <begin position="87"/>
        <end position="110"/>
    </location>
</feature>
<dbReference type="RefSeq" id="XP_025397325.1">
    <property type="nucleotide sequence ID" value="XM_025548871.1"/>
</dbReference>
<evidence type="ECO:0000313" key="3">
    <source>
        <dbReference type="Proteomes" id="UP000247233"/>
    </source>
</evidence>
<dbReference type="GeneID" id="37071108"/>
<comment type="caution">
    <text evidence="2">The sequence shown here is derived from an EMBL/GenBank/DDBJ whole genome shotgun (WGS) entry which is preliminary data.</text>
</comment>
<evidence type="ECO:0000256" key="1">
    <source>
        <dbReference type="SAM" id="MobiDB-lite"/>
    </source>
</evidence>
<evidence type="ECO:0000313" key="2">
    <source>
        <dbReference type="EMBL" id="PWY75359.1"/>
    </source>
</evidence>
<name>A0A317VP27_9EURO</name>
<dbReference type="Proteomes" id="UP000247233">
    <property type="component" value="Unassembled WGS sequence"/>
</dbReference>
<organism evidence="2 3">
    <name type="scientific">Aspergillus heteromorphus CBS 117.55</name>
    <dbReference type="NCBI Taxonomy" id="1448321"/>
    <lineage>
        <taxon>Eukaryota</taxon>
        <taxon>Fungi</taxon>
        <taxon>Dikarya</taxon>
        <taxon>Ascomycota</taxon>
        <taxon>Pezizomycotina</taxon>
        <taxon>Eurotiomycetes</taxon>
        <taxon>Eurotiomycetidae</taxon>
        <taxon>Eurotiales</taxon>
        <taxon>Aspergillaceae</taxon>
        <taxon>Aspergillus</taxon>
        <taxon>Aspergillus subgen. Circumdati</taxon>
    </lineage>
</organism>
<accession>A0A317VP27</accession>
<dbReference type="EMBL" id="MSFL01000021">
    <property type="protein sequence ID" value="PWY75359.1"/>
    <property type="molecule type" value="Genomic_DNA"/>
</dbReference>